<dbReference type="InterPro" id="IPR001867">
    <property type="entry name" value="OmpR/PhoB-type_DNA-bd"/>
</dbReference>
<name>A0A561QCH0_9HYPH</name>
<dbReference type="Pfam" id="PF00486">
    <property type="entry name" value="Trans_reg_C"/>
    <property type="match status" value="1"/>
</dbReference>
<dbReference type="CDD" id="cd00383">
    <property type="entry name" value="trans_reg_C"/>
    <property type="match status" value="1"/>
</dbReference>
<dbReference type="AlphaFoldDB" id="A0A561QCH0"/>
<dbReference type="InterPro" id="IPR016032">
    <property type="entry name" value="Sig_transdc_resp-reg_C-effctor"/>
</dbReference>
<reference evidence="4 5" key="1">
    <citation type="submission" date="2019-06" db="EMBL/GenBank/DDBJ databases">
        <title>Sorghum-associated microbial communities from plants grown in Nebraska, USA.</title>
        <authorList>
            <person name="Schachtman D."/>
        </authorList>
    </citation>
    <scope>NUCLEOTIDE SEQUENCE [LARGE SCALE GENOMIC DNA]</scope>
    <source>
        <strain evidence="4 5">1225</strain>
    </source>
</reference>
<protein>
    <submittedName>
        <fullName evidence="4">Putative ATPase</fullName>
    </submittedName>
</protein>
<feature type="DNA-binding region" description="OmpR/PhoB-type" evidence="2">
    <location>
        <begin position="16"/>
        <end position="114"/>
    </location>
</feature>
<dbReference type="Pfam" id="PF25872">
    <property type="entry name" value="HTH_77"/>
    <property type="match status" value="1"/>
</dbReference>
<dbReference type="InterPro" id="IPR027417">
    <property type="entry name" value="P-loop_NTPase"/>
</dbReference>
<dbReference type="Pfam" id="PF00931">
    <property type="entry name" value="NB-ARC"/>
    <property type="match status" value="1"/>
</dbReference>
<dbReference type="GO" id="GO:0043531">
    <property type="term" value="F:ADP binding"/>
    <property type="evidence" value="ECO:0007669"/>
    <property type="project" value="InterPro"/>
</dbReference>
<dbReference type="PANTHER" id="PTHR47691:SF3">
    <property type="entry name" value="HTH-TYPE TRANSCRIPTIONAL REGULATOR RV0890C-RELATED"/>
    <property type="match status" value="1"/>
</dbReference>
<dbReference type="SUPFAM" id="SSF48452">
    <property type="entry name" value="TPR-like"/>
    <property type="match status" value="1"/>
</dbReference>
<organism evidence="4 5">
    <name type="scientific">Neorhizobium alkalisoli</name>
    <dbReference type="NCBI Taxonomy" id="528178"/>
    <lineage>
        <taxon>Bacteria</taxon>
        <taxon>Pseudomonadati</taxon>
        <taxon>Pseudomonadota</taxon>
        <taxon>Alphaproteobacteria</taxon>
        <taxon>Hyphomicrobiales</taxon>
        <taxon>Rhizobiaceae</taxon>
        <taxon>Rhizobium/Agrobacterium group</taxon>
        <taxon>Neorhizobium</taxon>
    </lineage>
</organism>
<dbReference type="EMBL" id="VIWP01000009">
    <property type="protein sequence ID" value="TWF47981.1"/>
    <property type="molecule type" value="Genomic_DNA"/>
</dbReference>
<dbReference type="InterPro" id="IPR058852">
    <property type="entry name" value="HTH_77"/>
</dbReference>
<sequence>MNTAHFSATPEYAARPPTYSFGPFVLSVAERQLLMRGEPVRLGGRALDILLALCARAGSIVSKDELLFEVWAGQTVDEGSLRVHISELRKVLSEAGEGGRYVINVPGKGYVFVADLGASQIPETHVGSARRNHPSDASSHFARPPALLVNPLGRAEEIERIVRELRSTHLVSIVGTGGVGKTTVALAIAETVRDEFEDYTAFVDLSQVTDSGHVHAAFAASLGLPVREEQELEAIAKVLQGKRALLLVDNCEHVVQEVAGVVQRIRASAPEVFILTTTREPLHVSGERICRLPALAIPPEKPSSLTEVGQFASAQLFIERACAIDSDFEPSEENALTIANICRSLDGLPLAIEFAASRVAALGTDSTAAYFSRLDVLNKGKRTAMPRHQTLRRTLDWSYDLLSDSERDILCRLGVFSGSFSLEAAQSVVGLFPLSPMDVADHIADLVDKSLVSLDTSSDRIRFRLLNTTRDYVAERVQSADDLNGRRRLHAQFFLGELLGHQQKEPENSLVSLRGDVENVRSALAWAYSQDGDRDIAIRLTLAAGPLFWDLALLAEGARWAATALGQLPGNREGTVDELELRLNSSLSLLFIPGNLSDVSGEIGRALELARSLGKTDIEERVMSGHFAFHLRSGNVPGMTAIGQASIELANRRGLTFNGASDSMTGTAFAFEGNIDAAIPLAERALATIPRERSIKNLRTGVDQRLWSANVLAQLLWMKGEFSRSKSVIADTVAEARSTGHAALESIALVWMVPVMFWADDIVSAECYVERLSESAIRSGIVPFRWAAEANRGILHVRQGRLQDGLDALDGAIAELRRLRSGMLELVYTGYLADAYAEARDFGNASSAVDRALALTRLTGCGIYTGEFLRKKAVFAWRLTGRMDDLLSGLGDALRVSRLQGNRLLEMRILSDIVSSEGVPIELMESSLSSMGEVYATLEQRDDIPDMARARSLLFARRGCGTA</sequence>
<evidence type="ECO:0000259" key="3">
    <source>
        <dbReference type="PROSITE" id="PS51755"/>
    </source>
</evidence>
<evidence type="ECO:0000256" key="1">
    <source>
        <dbReference type="ARBA" id="ARBA00023125"/>
    </source>
</evidence>
<keyword evidence="5" id="KW-1185">Reference proteome</keyword>
<dbReference type="GO" id="GO:0006355">
    <property type="term" value="P:regulation of DNA-templated transcription"/>
    <property type="evidence" value="ECO:0007669"/>
    <property type="project" value="InterPro"/>
</dbReference>
<dbReference type="GO" id="GO:0000160">
    <property type="term" value="P:phosphorelay signal transduction system"/>
    <property type="evidence" value="ECO:0007669"/>
    <property type="project" value="InterPro"/>
</dbReference>
<dbReference type="SUPFAM" id="SSF46894">
    <property type="entry name" value="C-terminal effector domain of the bipartite response regulators"/>
    <property type="match status" value="1"/>
</dbReference>
<dbReference type="Gene3D" id="1.25.40.10">
    <property type="entry name" value="Tetratricopeptide repeat domain"/>
    <property type="match status" value="1"/>
</dbReference>
<gene>
    <name evidence="4" type="ORF">FHW37_10944</name>
</gene>
<dbReference type="InterPro" id="IPR036388">
    <property type="entry name" value="WH-like_DNA-bd_sf"/>
</dbReference>
<dbReference type="Gene3D" id="1.10.10.10">
    <property type="entry name" value="Winged helix-like DNA-binding domain superfamily/Winged helix DNA-binding domain"/>
    <property type="match status" value="1"/>
</dbReference>
<dbReference type="PANTHER" id="PTHR47691">
    <property type="entry name" value="REGULATOR-RELATED"/>
    <property type="match status" value="1"/>
</dbReference>
<dbReference type="InterPro" id="IPR002182">
    <property type="entry name" value="NB-ARC"/>
</dbReference>
<evidence type="ECO:0000313" key="5">
    <source>
        <dbReference type="Proteomes" id="UP000320653"/>
    </source>
</evidence>
<keyword evidence="1 2" id="KW-0238">DNA-binding</keyword>
<dbReference type="PRINTS" id="PR00364">
    <property type="entry name" value="DISEASERSIST"/>
</dbReference>
<dbReference type="Gene3D" id="3.40.50.300">
    <property type="entry name" value="P-loop containing nucleotide triphosphate hydrolases"/>
    <property type="match status" value="1"/>
</dbReference>
<dbReference type="SMART" id="SM00862">
    <property type="entry name" value="Trans_reg_C"/>
    <property type="match status" value="1"/>
</dbReference>
<dbReference type="PROSITE" id="PS51755">
    <property type="entry name" value="OMPR_PHOB"/>
    <property type="match status" value="1"/>
</dbReference>
<proteinExistence type="predicted"/>
<accession>A0A561QCH0</accession>
<dbReference type="GO" id="GO:0003677">
    <property type="term" value="F:DNA binding"/>
    <property type="evidence" value="ECO:0007669"/>
    <property type="project" value="UniProtKB-UniRule"/>
</dbReference>
<evidence type="ECO:0000256" key="2">
    <source>
        <dbReference type="PROSITE-ProRule" id="PRU01091"/>
    </source>
</evidence>
<dbReference type="RefSeq" id="WP_145641710.1">
    <property type="nucleotide sequence ID" value="NZ_VIWP01000009.1"/>
</dbReference>
<evidence type="ECO:0000313" key="4">
    <source>
        <dbReference type="EMBL" id="TWF47981.1"/>
    </source>
</evidence>
<dbReference type="OrthoDB" id="4473689at2"/>
<dbReference type="SUPFAM" id="SSF52540">
    <property type="entry name" value="P-loop containing nucleoside triphosphate hydrolases"/>
    <property type="match status" value="1"/>
</dbReference>
<feature type="domain" description="OmpR/PhoB-type" evidence="3">
    <location>
        <begin position="16"/>
        <end position="114"/>
    </location>
</feature>
<comment type="caution">
    <text evidence="4">The sequence shown here is derived from an EMBL/GenBank/DDBJ whole genome shotgun (WGS) entry which is preliminary data.</text>
</comment>
<dbReference type="Proteomes" id="UP000320653">
    <property type="component" value="Unassembled WGS sequence"/>
</dbReference>
<dbReference type="InterPro" id="IPR011990">
    <property type="entry name" value="TPR-like_helical_dom_sf"/>
</dbReference>